<evidence type="ECO:0000313" key="1">
    <source>
        <dbReference type="EMBL" id="KKW93874.1"/>
    </source>
</evidence>
<dbReference type="RefSeq" id="WP_046762309.1">
    <property type="nucleotide sequence ID" value="NZ_LBIC01000001.1"/>
</dbReference>
<gene>
    <name evidence="1" type="ORF">YP76_04245</name>
</gene>
<evidence type="ECO:0000313" key="2">
    <source>
        <dbReference type="Proteomes" id="UP000033874"/>
    </source>
</evidence>
<protein>
    <recommendedName>
        <fullName evidence="3">Phage head-tail adapter protein</fullName>
    </recommendedName>
</protein>
<sequence>MKASPRNRLITIERDTPTRNDLNEPVPDWSEYCREYAAVFFGTGTEQRDAAQATGTQAASFEVLSNNKTRAIRLTDRIQFDGGAWDIRSIAPIGLNAGVKINAVRIVP</sequence>
<comment type="caution">
    <text evidence="1">The sequence shown here is derived from an EMBL/GenBank/DDBJ whole genome shotgun (WGS) entry which is preliminary data.</text>
</comment>
<organism evidence="1 2">
    <name type="scientific">Sphingobium chungbukense</name>
    <dbReference type="NCBI Taxonomy" id="56193"/>
    <lineage>
        <taxon>Bacteria</taxon>
        <taxon>Pseudomonadati</taxon>
        <taxon>Pseudomonadota</taxon>
        <taxon>Alphaproteobacteria</taxon>
        <taxon>Sphingomonadales</taxon>
        <taxon>Sphingomonadaceae</taxon>
        <taxon>Sphingobium</taxon>
    </lineage>
</organism>
<dbReference type="EMBL" id="LBIC01000001">
    <property type="protein sequence ID" value="KKW93874.1"/>
    <property type="molecule type" value="Genomic_DNA"/>
</dbReference>
<accession>A0A0M3AZ87</accession>
<evidence type="ECO:0008006" key="3">
    <source>
        <dbReference type="Google" id="ProtNLM"/>
    </source>
</evidence>
<dbReference type="Pfam" id="PF05521">
    <property type="entry name" value="Phage_HCP"/>
    <property type="match status" value="1"/>
</dbReference>
<reference evidence="1 2" key="1">
    <citation type="submission" date="2015-04" db="EMBL/GenBank/DDBJ databases">
        <title>Genome sequence of aromatic hydrocarbons-degrading Sphingobium chungbukense DJ77.</title>
        <authorList>
            <person name="Kim Y.-C."/>
            <person name="Chae J.-C."/>
        </authorList>
    </citation>
    <scope>NUCLEOTIDE SEQUENCE [LARGE SCALE GENOMIC DNA]</scope>
    <source>
        <strain evidence="1 2">DJ77</strain>
    </source>
</reference>
<dbReference type="InterPro" id="IPR038666">
    <property type="entry name" value="SSP1_head-tail_sf"/>
</dbReference>
<dbReference type="PATRIC" id="fig|56193.3.peg.870"/>
<dbReference type="Gene3D" id="2.40.10.270">
    <property type="entry name" value="Bacteriophage SPP1 head-tail adaptor protein"/>
    <property type="match status" value="1"/>
</dbReference>
<proteinExistence type="predicted"/>
<dbReference type="Proteomes" id="UP000033874">
    <property type="component" value="Unassembled WGS sequence"/>
</dbReference>
<dbReference type="InterPro" id="IPR008767">
    <property type="entry name" value="Phage_SPP1_head-tail_adaptor"/>
</dbReference>
<dbReference type="AlphaFoldDB" id="A0A0M3AZ87"/>
<name>A0A0M3AZ87_9SPHN</name>
<keyword evidence="2" id="KW-1185">Reference proteome</keyword>
<dbReference type="STRING" id="56193.YP76_04245"/>